<evidence type="ECO:0000259" key="2">
    <source>
        <dbReference type="Pfam" id="PF00884"/>
    </source>
</evidence>
<dbReference type="Proteomes" id="UP001501729">
    <property type="component" value="Unassembled WGS sequence"/>
</dbReference>
<feature type="domain" description="Sulfatase N-terminal" evidence="2">
    <location>
        <begin position="33"/>
        <end position="308"/>
    </location>
</feature>
<keyword evidence="4" id="KW-1185">Reference proteome</keyword>
<dbReference type="Pfam" id="PF00884">
    <property type="entry name" value="Sulfatase"/>
    <property type="match status" value="1"/>
</dbReference>
<accession>A0AAV3URV6</accession>
<reference evidence="3 4" key="1">
    <citation type="journal article" date="2019" name="Int. J. Syst. Evol. Microbiol.">
        <title>The Global Catalogue of Microorganisms (GCM) 10K type strain sequencing project: providing services to taxonomists for standard genome sequencing and annotation.</title>
        <authorList>
            <consortium name="The Broad Institute Genomics Platform"/>
            <consortium name="The Broad Institute Genome Sequencing Center for Infectious Disease"/>
            <person name="Wu L."/>
            <person name="Ma J."/>
        </authorList>
    </citation>
    <scope>NUCLEOTIDE SEQUENCE [LARGE SCALE GENOMIC DNA]</scope>
    <source>
        <strain evidence="3 4">JCM 17504</strain>
    </source>
</reference>
<dbReference type="SUPFAM" id="SSF53649">
    <property type="entry name" value="Alkaline phosphatase-like"/>
    <property type="match status" value="1"/>
</dbReference>
<proteinExistence type="inferred from homology"/>
<comment type="caution">
    <text evidence="3">The sequence shown here is derived from an EMBL/GenBank/DDBJ whole genome shotgun (WGS) entry which is preliminary data.</text>
</comment>
<dbReference type="InterPro" id="IPR050738">
    <property type="entry name" value="Sulfatase"/>
</dbReference>
<dbReference type="PANTHER" id="PTHR42693:SF33">
    <property type="entry name" value="ARYLSULFATASE"/>
    <property type="match status" value="1"/>
</dbReference>
<name>A0AAV3URV6_9EURY</name>
<evidence type="ECO:0000313" key="3">
    <source>
        <dbReference type="EMBL" id="GAA5065193.1"/>
    </source>
</evidence>
<dbReference type="GO" id="GO:0004065">
    <property type="term" value="F:arylsulfatase activity"/>
    <property type="evidence" value="ECO:0007669"/>
    <property type="project" value="TreeGrafter"/>
</dbReference>
<dbReference type="EMBL" id="BAABKX010000030">
    <property type="protein sequence ID" value="GAA5065193.1"/>
    <property type="molecule type" value="Genomic_DNA"/>
</dbReference>
<organism evidence="3 4">
    <name type="scientific">Haladaptatus pallidirubidus</name>
    <dbReference type="NCBI Taxonomy" id="1008152"/>
    <lineage>
        <taxon>Archaea</taxon>
        <taxon>Methanobacteriati</taxon>
        <taxon>Methanobacteriota</taxon>
        <taxon>Stenosarchaea group</taxon>
        <taxon>Halobacteria</taxon>
        <taxon>Halobacteriales</taxon>
        <taxon>Haladaptataceae</taxon>
        <taxon>Haladaptatus</taxon>
    </lineage>
</organism>
<dbReference type="Gene3D" id="3.40.720.10">
    <property type="entry name" value="Alkaline Phosphatase, subunit A"/>
    <property type="match status" value="1"/>
</dbReference>
<dbReference type="InterPro" id="IPR017850">
    <property type="entry name" value="Alkaline_phosphatase_core_sf"/>
</dbReference>
<gene>
    <name evidence="3" type="ORF">GCM10025751_55780</name>
</gene>
<dbReference type="AlphaFoldDB" id="A0AAV3URV6"/>
<sequence>MMKDIVLVTADSVRHDHFDSMEFLSSFDSRVGITPAHYTRPSLAGLLSSSLVSALQSRVEERSLAEVLAAEGYTCIGLTPTPQADAAFGFDAGFDEYETFTEGGGENPFKNRRSRVREYFGGFVPVRRLYRRLVPMEAVLSSIPSDEELIDVAIERFNDTSGPRFLWIHLMESHRPYGVGDEAIPKALDRKAGAAGDGRLFSTPAPSDEEIEMIDRTYRDALSRVDRQIERLLSDLDGDPAFVFTADHGDEFGEEGYFYHQGFRRRVVDPIVEVPLVFSGFDAVENAEGDRDRVSLLDVAPTLAESVGVEPPVGWHGTSISEGGSETMITVAPWHEKATVGIRSDLGTLIARDADVTLDSGGRRAEAERAETSEEIERRLRELGYVDAG</sequence>
<protein>
    <submittedName>
        <fullName evidence="3">Sulfatase-like hydrolase/transferase</fullName>
    </submittedName>
</protein>
<comment type="similarity">
    <text evidence="1">Belongs to the sulfatase family.</text>
</comment>
<evidence type="ECO:0000256" key="1">
    <source>
        <dbReference type="ARBA" id="ARBA00008779"/>
    </source>
</evidence>
<dbReference type="PANTHER" id="PTHR42693">
    <property type="entry name" value="ARYLSULFATASE FAMILY MEMBER"/>
    <property type="match status" value="1"/>
</dbReference>
<evidence type="ECO:0000313" key="4">
    <source>
        <dbReference type="Proteomes" id="UP001501729"/>
    </source>
</evidence>
<dbReference type="InterPro" id="IPR000917">
    <property type="entry name" value="Sulfatase_N"/>
</dbReference>